<dbReference type="InterPro" id="IPR019533">
    <property type="entry name" value="Peptidase_S26"/>
</dbReference>
<feature type="domain" description="Peptidase S26" evidence="11">
    <location>
        <begin position="101"/>
        <end position="141"/>
    </location>
</feature>
<dbReference type="EMBL" id="HBGH01016009">
    <property type="protein sequence ID" value="CAD9236780.1"/>
    <property type="molecule type" value="Transcribed_RNA"/>
</dbReference>
<dbReference type="GO" id="GO:0042720">
    <property type="term" value="C:mitochondrial inner membrane peptidase complex"/>
    <property type="evidence" value="ECO:0007669"/>
    <property type="project" value="InterPro"/>
</dbReference>
<dbReference type="SUPFAM" id="SSF51306">
    <property type="entry name" value="LexA/Signal peptidase"/>
    <property type="match status" value="1"/>
</dbReference>
<proteinExistence type="inferred from homology"/>
<keyword evidence="7" id="KW-0378">Hydrolase</keyword>
<evidence type="ECO:0000256" key="10">
    <source>
        <dbReference type="ARBA" id="ARBA00023136"/>
    </source>
</evidence>
<keyword evidence="6" id="KW-0999">Mitochondrion inner membrane</keyword>
<dbReference type="InterPro" id="IPR019758">
    <property type="entry name" value="Pept_S26A_signal_pept_1_CS"/>
</dbReference>
<accession>A0A7S1XFX0</accession>
<dbReference type="InterPro" id="IPR036286">
    <property type="entry name" value="LexA/Signal_pep-like_sf"/>
</dbReference>
<dbReference type="GO" id="GO:0006465">
    <property type="term" value="P:signal peptide processing"/>
    <property type="evidence" value="ECO:0007669"/>
    <property type="project" value="InterPro"/>
</dbReference>
<evidence type="ECO:0000259" key="11">
    <source>
        <dbReference type="Pfam" id="PF10502"/>
    </source>
</evidence>
<protein>
    <recommendedName>
        <fullName evidence="3">Mitochondrial inner membrane protease subunit 2</fullName>
    </recommendedName>
</protein>
<dbReference type="GO" id="GO:0004252">
    <property type="term" value="F:serine-type endopeptidase activity"/>
    <property type="evidence" value="ECO:0007669"/>
    <property type="project" value="InterPro"/>
</dbReference>
<evidence type="ECO:0000256" key="1">
    <source>
        <dbReference type="ARBA" id="ARBA00004434"/>
    </source>
</evidence>
<gene>
    <name evidence="12" type="ORF">CCAE0312_LOCUS8877</name>
</gene>
<dbReference type="CDD" id="cd06530">
    <property type="entry name" value="S26_SPase_I"/>
    <property type="match status" value="1"/>
</dbReference>
<dbReference type="GO" id="GO:0006627">
    <property type="term" value="P:protein processing involved in protein targeting to mitochondrion"/>
    <property type="evidence" value="ECO:0007669"/>
    <property type="project" value="InterPro"/>
</dbReference>
<evidence type="ECO:0000256" key="5">
    <source>
        <dbReference type="ARBA" id="ARBA00022692"/>
    </source>
</evidence>
<evidence type="ECO:0000256" key="7">
    <source>
        <dbReference type="ARBA" id="ARBA00022801"/>
    </source>
</evidence>
<evidence type="ECO:0000256" key="4">
    <source>
        <dbReference type="ARBA" id="ARBA00022670"/>
    </source>
</evidence>
<keyword evidence="4" id="KW-0645">Protease</keyword>
<dbReference type="PRINTS" id="PR00727">
    <property type="entry name" value="LEADERPTASE"/>
</dbReference>
<feature type="domain" description="Peptidase S26" evidence="11">
    <location>
        <begin position="42"/>
        <end position="99"/>
    </location>
</feature>
<dbReference type="Gene3D" id="2.10.109.10">
    <property type="entry name" value="Umud Fragment, subunit A"/>
    <property type="match status" value="1"/>
</dbReference>
<sequence>MASCRASCLLGSRRSPCSGAHIYPSCRRCFHAPTLNETCGRLRDRDVILVERLTTSLRSTPARGQVVVLRSPNAPRERMVKRVLALPGDRVAPRNRPLRWNVVPPGHVWVEGDNSSRSNDSTEFGCIPVALVEGNVVAVIWPQPRRIQTTKPEHPRVVPNSGVRAP</sequence>
<dbReference type="InterPro" id="IPR000223">
    <property type="entry name" value="Pept_S26A_signal_pept_1"/>
</dbReference>
<dbReference type="InterPro" id="IPR037730">
    <property type="entry name" value="IMP2"/>
</dbReference>
<keyword evidence="10" id="KW-0472">Membrane</keyword>
<evidence type="ECO:0000256" key="3">
    <source>
        <dbReference type="ARBA" id="ARBA00013650"/>
    </source>
</evidence>
<evidence type="ECO:0000256" key="9">
    <source>
        <dbReference type="ARBA" id="ARBA00023128"/>
    </source>
</evidence>
<comment type="similarity">
    <text evidence="2">Belongs to the peptidase S26 family. IMP2 subfamily.</text>
</comment>
<dbReference type="AlphaFoldDB" id="A0A7S1XFX0"/>
<evidence type="ECO:0000313" key="12">
    <source>
        <dbReference type="EMBL" id="CAD9236780.1"/>
    </source>
</evidence>
<dbReference type="Pfam" id="PF10502">
    <property type="entry name" value="Peptidase_S26"/>
    <property type="match status" value="2"/>
</dbReference>
<evidence type="ECO:0000256" key="2">
    <source>
        <dbReference type="ARBA" id="ARBA00007066"/>
    </source>
</evidence>
<organism evidence="12">
    <name type="scientific">Compsopogon caeruleus</name>
    <dbReference type="NCBI Taxonomy" id="31354"/>
    <lineage>
        <taxon>Eukaryota</taxon>
        <taxon>Rhodophyta</taxon>
        <taxon>Compsopogonophyceae</taxon>
        <taxon>Compsopogonales</taxon>
        <taxon>Compsopogonaceae</taxon>
        <taxon>Compsopogon</taxon>
    </lineage>
</organism>
<dbReference type="PROSITE" id="PS00761">
    <property type="entry name" value="SPASE_I_3"/>
    <property type="match status" value="1"/>
</dbReference>
<name>A0A7S1XFX0_9RHOD</name>
<dbReference type="PANTHER" id="PTHR46041:SF2">
    <property type="entry name" value="MITOCHONDRIAL INNER MEMBRANE PROTEASE SUBUNIT 2"/>
    <property type="match status" value="1"/>
</dbReference>
<keyword evidence="9" id="KW-0496">Mitochondrion</keyword>
<dbReference type="PANTHER" id="PTHR46041">
    <property type="entry name" value="MITOCHONDRIAL INNER MEMBRANE PROTEASE SUBUNIT 2"/>
    <property type="match status" value="1"/>
</dbReference>
<evidence type="ECO:0000256" key="8">
    <source>
        <dbReference type="ARBA" id="ARBA00022989"/>
    </source>
</evidence>
<keyword evidence="5" id="KW-0812">Transmembrane</keyword>
<evidence type="ECO:0000256" key="6">
    <source>
        <dbReference type="ARBA" id="ARBA00022792"/>
    </source>
</evidence>
<reference evidence="12" key="1">
    <citation type="submission" date="2021-01" db="EMBL/GenBank/DDBJ databases">
        <authorList>
            <person name="Corre E."/>
            <person name="Pelletier E."/>
            <person name="Niang G."/>
            <person name="Scheremetjew M."/>
            <person name="Finn R."/>
            <person name="Kale V."/>
            <person name="Holt S."/>
            <person name="Cochrane G."/>
            <person name="Meng A."/>
            <person name="Brown T."/>
            <person name="Cohen L."/>
        </authorList>
    </citation>
    <scope>NUCLEOTIDE SEQUENCE</scope>
    <source>
        <strain evidence="12">SAG 36.94</strain>
    </source>
</reference>
<comment type="subcellular location">
    <subcellularLocation>
        <location evidence="1">Mitochondrion inner membrane</location>
        <topology evidence="1">Single-pass membrane protein</topology>
    </subcellularLocation>
</comment>
<keyword evidence="8" id="KW-1133">Transmembrane helix</keyword>